<organism evidence="2 3">
    <name type="scientific">Paracoccus homiensis</name>
    <dbReference type="NCBI Taxonomy" id="364199"/>
    <lineage>
        <taxon>Bacteria</taxon>
        <taxon>Pseudomonadati</taxon>
        <taxon>Pseudomonadota</taxon>
        <taxon>Alphaproteobacteria</taxon>
        <taxon>Rhodobacterales</taxon>
        <taxon>Paracoccaceae</taxon>
        <taxon>Paracoccus</taxon>
    </lineage>
</organism>
<dbReference type="OrthoDB" id="7864703at2"/>
<evidence type="ECO:0000256" key="1">
    <source>
        <dbReference type="SAM" id="MobiDB-lite"/>
    </source>
</evidence>
<dbReference type="Proteomes" id="UP000199180">
    <property type="component" value="Unassembled WGS sequence"/>
</dbReference>
<proteinExistence type="predicted"/>
<evidence type="ECO:0000313" key="2">
    <source>
        <dbReference type="EMBL" id="SEU10932.1"/>
    </source>
</evidence>
<sequence>MTKKGLDLGGMIDTAATPKETGIPQRGARPHKVKAERRSDQMSVRMKPSTRALIESLADAEGVPIAEIVERAIAAYAKNA</sequence>
<feature type="region of interest" description="Disordered" evidence="1">
    <location>
        <begin position="1"/>
        <end position="47"/>
    </location>
</feature>
<protein>
    <submittedName>
        <fullName evidence="2">Ribbon-helix-helix protein, copG family</fullName>
    </submittedName>
</protein>
<reference evidence="2 3" key="1">
    <citation type="submission" date="2016-10" db="EMBL/GenBank/DDBJ databases">
        <authorList>
            <person name="de Groot N.N."/>
        </authorList>
    </citation>
    <scope>NUCLEOTIDE SEQUENCE [LARGE SCALE GENOMIC DNA]</scope>
    <source>
        <strain evidence="2 3">DSM 17862</strain>
    </source>
</reference>
<dbReference type="STRING" id="364199.SAMN04489858_1322"/>
<dbReference type="EMBL" id="FOHO01000032">
    <property type="protein sequence ID" value="SEU10932.1"/>
    <property type="molecule type" value="Genomic_DNA"/>
</dbReference>
<dbReference type="RefSeq" id="WP_090738306.1">
    <property type="nucleotide sequence ID" value="NZ_FOHO01000032.1"/>
</dbReference>
<keyword evidence="3" id="KW-1185">Reference proteome</keyword>
<accession>A0A1I0JKQ0</accession>
<name>A0A1I0JKQ0_9RHOB</name>
<dbReference type="AlphaFoldDB" id="A0A1I0JKQ0"/>
<gene>
    <name evidence="2" type="ORF">SAMN04489858_1322</name>
</gene>
<evidence type="ECO:0000313" key="3">
    <source>
        <dbReference type="Proteomes" id="UP000199180"/>
    </source>
</evidence>